<dbReference type="InterPro" id="IPR017459">
    <property type="entry name" value="Glycosyl_Trfase_fam3_N_dom"/>
</dbReference>
<keyword evidence="7" id="KW-0057">Aromatic amino acid biosynthesis</keyword>
<dbReference type="EC" id="2.4.2.18" evidence="2"/>
<proteinExistence type="inferred from homology"/>
<organism evidence="13">
    <name type="scientific">Rhodotorula toruloides</name>
    <name type="common">Yeast</name>
    <name type="synonym">Rhodosporidium toruloides</name>
    <dbReference type="NCBI Taxonomy" id="5286"/>
    <lineage>
        <taxon>Eukaryota</taxon>
        <taxon>Fungi</taxon>
        <taxon>Dikarya</taxon>
        <taxon>Basidiomycota</taxon>
        <taxon>Pucciniomycotina</taxon>
        <taxon>Microbotryomycetes</taxon>
        <taxon>Sporidiobolales</taxon>
        <taxon>Sporidiobolaceae</taxon>
        <taxon>Rhodotorula</taxon>
    </lineage>
</organism>
<accession>A0A061BBV0</accession>
<evidence type="ECO:0000259" key="11">
    <source>
        <dbReference type="Pfam" id="PF00591"/>
    </source>
</evidence>
<dbReference type="GO" id="GO:0005829">
    <property type="term" value="C:cytosol"/>
    <property type="evidence" value="ECO:0007669"/>
    <property type="project" value="TreeGrafter"/>
</dbReference>
<evidence type="ECO:0000256" key="3">
    <source>
        <dbReference type="ARBA" id="ARBA00022605"/>
    </source>
</evidence>
<protein>
    <recommendedName>
        <fullName evidence="9">Anthranilate phosphoribosyltransferase</fullName>
        <ecNumber evidence="2">2.4.2.18</ecNumber>
    </recommendedName>
</protein>
<evidence type="ECO:0000256" key="5">
    <source>
        <dbReference type="ARBA" id="ARBA00022679"/>
    </source>
</evidence>
<evidence type="ECO:0000256" key="2">
    <source>
        <dbReference type="ARBA" id="ARBA00011948"/>
    </source>
</evidence>
<keyword evidence="4" id="KW-0328">Glycosyltransferase</keyword>
<evidence type="ECO:0000256" key="8">
    <source>
        <dbReference type="ARBA" id="ARBA00061500"/>
    </source>
</evidence>
<dbReference type="OrthoDB" id="427800at2759"/>
<feature type="domain" description="Glycosyl transferase family 3 N-terminal" evidence="12">
    <location>
        <begin position="44"/>
        <end position="108"/>
    </location>
</feature>
<dbReference type="HAMAP" id="MF_00211">
    <property type="entry name" value="TrpD"/>
    <property type="match status" value="1"/>
</dbReference>
<dbReference type="FunFam" id="3.40.1030.10:FF:000002">
    <property type="entry name" value="Anthranilate phosphoribosyltransferase"/>
    <property type="match status" value="1"/>
</dbReference>
<evidence type="ECO:0000256" key="10">
    <source>
        <dbReference type="SAM" id="MobiDB-lite"/>
    </source>
</evidence>
<dbReference type="Gene3D" id="3.40.1030.10">
    <property type="entry name" value="Nucleoside phosphorylase/phosphoribosyltransferase catalytic domain"/>
    <property type="match status" value="1"/>
</dbReference>
<comment type="similarity">
    <text evidence="8">Belongs to the anthranilate phosphoribosyltransferase family.</text>
</comment>
<evidence type="ECO:0000256" key="9">
    <source>
        <dbReference type="ARBA" id="ARBA00071401"/>
    </source>
</evidence>
<evidence type="ECO:0000256" key="4">
    <source>
        <dbReference type="ARBA" id="ARBA00022676"/>
    </source>
</evidence>
<dbReference type="Pfam" id="PF00591">
    <property type="entry name" value="Glycos_transf_3"/>
    <property type="match status" value="1"/>
</dbReference>
<comment type="pathway">
    <text evidence="1">Amino-acid biosynthesis; L-tryptophan biosynthesis; L-tryptophan from chorismate: step 2/5.</text>
</comment>
<reference evidence="13" key="1">
    <citation type="journal article" date="2014" name="Genome Announc.">
        <title>Draft genome sequence of Rhodosporidium toruloides CECT1137, an oleaginous yeast of biotechnological interest.</title>
        <authorList>
            <person name="Morin N."/>
            <person name="Calcas X."/>
            <person name="Devillers H."/>
            <person name="Durrens P."/>
            <person name="Sherman D.J."/>
            <person name="Nicaud J.-M."/>
            <person name="Neuveglise C."/>
        </authorList>
    </citation>
    <scope>NUCLEOTIDE SEQUENCE</scope>
    <source>
        <strain evidence="13">CECT1137</strain>
    </source>
</reference>
<dbReference type="Gene3D" id="1.20.970.10">
    <property type="entry name" value="Transferase, Pyrimidine Nucleoside Phosphorylase, Chain C"/>
    <property type="match status" value="1"/>
</dbReference>
<dbReference type="NCBIfam" id="TIGR01245">
    <property type="entry name" value="trpD"/>
    <property type="match status" value="1"/>
</dbReference>
<dbReference type="Pfam" id="PF02885">
    <property type="entry name" value="Glycos_trans_3N"/>
    <property type="match status" value="1"/>
</dbReference>
<feature type="domain" description="Glycosyl transferase family 3" evidence="11">
    <location>
        <begin position="120"/>
        <end position="373"/>
    </location>
</feature>
<dbReference type="GO" id="GO:0004048">
    <property type="term" value="F:anthranilate phosphoribosyltransferase activity"/>
    <property type="evidence" value="ECO:0007669"/>
    <property type="project" value="UniProtKB-EC"/>
</dbReference>
<dbReference type="GO" id="GO:0000162">
    <property type="term" value="P:L-tryptophan biosynthetic process"/>
    <property type="evidence" value="ECO:0007669"/>
    <property type="project" value="UniProtKB-KW"/>
</dbReference>
<dbReference type="InterPro" id="IPR000312">
    <property type="entry name" value="Glycosyl_Trfase_fam3"/>
</dbReference>
<dbReference type="AlphaFoldDB" id="A0A061BBV0"/>
<dbReference type="PANTHER" id="PTHR43285">
    <property type="entry name" value="ANTHRANILATE PHOSPHORIBOSYLTRANSFERASE"/>
    <property type="match status" value="1"/>
</dbReference>
<feature type="region of interest" description="Disordered" evidence="10">
    <location>
        <begin position="1"/>
        <end position="33"/>
    </location>
</feature>
<evidence type="ECO:0000256" key="7">
    <source>
        <dbReference type="ARBA" id="ARBA00023141"/>
    </source>
</evidence>
<keyword evidence="6" id="KW-0822">Tryptophan biosynthesis</keyword>
<dbReference type="InterPro" id="IPR005940">
    <property type="entry name" value="Anthranilate_Pribosyl_Tfrase"/>
</dbReference>
<dbReference type="SUPFAM" id="SSF52418">
    <property type="entry name" value="Nucleoside phosphorylase/phosphoribosyltransferase catalytic domain"/>
    <property type="match status" value="1"/>
</dbReference>
<dbReference type="InterPro" id="IPR035902">
    <property type="entry name" value="Nuc_phospho_transferase"/>
</dbReference>
<evidence type="ECO:0000256" key="6">
    <source>
        <dbReference type="ARBA" id="ARBA00022822"/>
    </source>
</evidence>
<feature type="compositionally biased region" description="Polar residues" evidence="10">
    <location>
        <begin position="8"/>
        <end position="19"/>
    </location>
</feature>
<evidence type="ECO:0000313" key="13">
    <source>
        <dbReference type="EMBL" id="CDR44409.1"/>
    </source>
</evidence>
<keyword evidence="3" id="KW-0028">Amino-acid biosynthesis</keyword>
<name>A0A061BBV0_RHOTO</name>
<gene>
    <name evidence="13" type="ORF">RHTO0S_09e03818g</name>
</gene>
<evidence type="ECO:0000256" key="1">
    <source>
        <dbReference type="ARBA" id="ARBA00004907"/>
    </source>
</evidence>
<dbReference type="PANTHER" id="PTHR43285:SF2">
    <property type="entry name" value="ANTHRANILATE PHOSPHORIBOSYLTRANSFERASE"/>
    <property type="match status" value="1"/>
</dbReference>
<keyword evidence="5" id="KW-0808">Transferase</keyword>
<evidence type="ECO:0000259" key="12">
    <source>
        <dbReference type="Pfam" id="PF02885"/>
    </source>
</evidence>
<dbReference type="EMBL" id="LK052944">
    <property type="protein sequence ID" value="CDR44409.1"/>
    <property type="molecule type" value="Genomic_DNA"/>
</dbReference>
<sequence length="400" mass="41737">MNPAKAGTAQTDSTVTQMIGDSGHAAPHSYSSPESYTPESFAVLLKKLVLHPSTFTLDDTRCAFNHLAEPYGAHPSQIGAFLSALRLTGKDGEPAIVAECAKVMQQHALPVDVGDYGDGPICDIVGTGGDGHNTFNVSTTAAIVAAGAGLRVYKHGNKAATSSSGSADILLSLGCPVTTLPPSAMNQVAARSPFLFLFAPIYHPSMVRVAPFRKQIGFPTVFNALGPLINPAKPKAVIVGVHSPYLGPIFAEALKITGVERAWVVCGAEGLDEISPAGDTHLWDLHNGTITERTLHPSAFGINPTPLSSVAGGTPLENSLTLLKLLDNQLPHTDPIENFVILNAAALLVVAGKAKSEKEGVEMARESIANGGAKKALEAFRKASSEFAKQEADLPTGLIG</sequence>